<organism evidence="2 3">
    <name type="scientific">[Actinomadura] parvosata subsp. kistnae</name>
    <dbReference type="NCBI Taxonomy" id="1909395"/>
    <lineage>
        <taxon>Bacteria</taxon>
        <taxon>Bacillati</taxon>
        <taxon>Actinomycetota</taxon>
        <taxon>Actinomycetes</taxon>
        <taxon>Streptosporangiales</taxon>
        <taxon>Streptosporangiaceae</taxon>
        <taxon>Nonomuraea</taxon>
    </lineage>
</organism>
<evidence type="ECO:0000313" key="3">
    <source>
        <dbReference type="Proteomes" id="UP000190797"/>
    </source>
</evidence>
<sequence>MSADKRADGDHIEFHDSTFPGTVIGKADKVVVTYPPAHEPGQIVEGDIPQRPPGFQPRPQLQRLADLLGEPDQDGQDGKKGGSGGAVVICAVGGTPGVGKTLLAASYAWACQAAAWPVVAWLAAETSEQIVTGLAALAQRLDLRQGDDDADTAARRAKAWLAATLRPALLVFDNAIDLDTVRAWCPATGATRVVITTRHRAFLRVYEPVNVQEFTPVQAQAFLHDRSGLDDPAGAAELAEEVGHLPLALAQAAAVITRLRLDYAGYLQLLRTFPLDDYLPAQDGAGYPRGTAEAIMLSVTQAEDAFPFAGPLLGLLAVLSPAGVPLAVLHAATTGDGEPVWGREMLADLADTSLITFSEDRTTVLMHRLIQRVLRERAAHHDDLDTFLTDAINLLHAFNATLPDGAHTWAARAGVEMLIEQADTLYQQAAADNDVPAELLGLRAWCGRYLYNLADLSRAIPLLQQTLADSERVLGGDHPDTLSSRNNLAGAYESAGDLGRAIPLYEATLADRERVQGDDHPDTLTSRHNLAGAYRAAGNLGRAIPLHEATLADCERVLGGDHPDTLSSRNNLAGAYESAGDLGRAIPLYEQTLADFERVLGADHPDTLTSRHNLAYAYQTAGDLGRAIPLLEATLADRERVLGADHPDTLTSRHNLAHAYQTAGDLGRAIPLLEATLADRERVLGADHPDTLTSRHNLAGTYQAAGDLRKAIPLYEATLTDRERVLGADHPHTLTSRNNLAHAYQTAGDLGRAIPLLEATLADRERVLGADHPDTLTSRNNLAGAYESAGDLGRAIPLLEATLADFERVLGGDHPLTRVVRENFQAIAAAAAPRHLRGWRRLFRGRDSSA</sequence>
<feature type="domain" description="NB-ARC" evidence="1">
    <location>
        <begin position="89"/>
        <end position="202"/>
    </location>
</feature>
<dbReference type="EMBL" id="CP017717">
    <property type="protein sequence ID" value="AQZ62951.1"/>
    <property type="molecule type" value="Genomic_DNA"/>
</dbReference>
<accession>A0A1U9ZYC0</accession>
<gene>
    <name evidence="2" type="ORF">BKM31_17095</name>
</gene>
<dbReference type="PANTHER" id="PTHR46082:SF6">
    <property type="entry name" value="AAA+ ATPASE DOMAIN-CONTAINING PROTEIN-RELATED"/>
    <property type="match status" value="1"/>
</dbReference>
<dbReference type="OrthoDB" id="3885120at2"/>
<dbReference type="SUPFAM" id="SSF48452">
    <property type="entry name" value="TPR-like"/>
    <property type="match status" value="3"/>
</dbReference>
<dbReference type="InterPro" id="IPR011990">
    <property type="entry name" value="TPR-like_helical_dom_sf"/>
</dbReference>
<dbReference type="AlphaFoldDB" id="A0A1U9ZYC0"/>
<dbReference type="PANTHER" id="PTHR46082">
    <property type="entry name" value="ATP/GTP-BINDING PROTEIN-RELATED"/>
    <property type="match status" value="1"/>
</dbReference>
<evidence type="ECO:0000259" key="1">
    <source>
        <dbReference type="Pfam" id="PF00931"/>
    </source>
</evidence>
<dbReference type="InterPro" id="IPR053137">
    <property type="entry name" value="NLR-like"/>
</dbReference>
<dbReference type="Proteomes" id="UP000190797">
    <property type="component" value="Chromosome"/>
</dbReference>
<dbReference type="Pfam" id="PF13374">
    <property type="entry name" value="TPR_10"/>
    <property type="match status" value="3"/>
</dbReference>
<dbReference type="Pfam" id="PF13424">
    <property type="entry name" value="TPR_12"/>
    <property type="match status" value="3"/>
</dbReference>
<dbReference type="RefSeq" id="WP_155127447.1">
    <property type="nucleotide sequence ID" value="NZ_CP017717.1"/>
</dbReference>
<dbReference type="InterPro" id="IPR002182">
    <property type="entry name" value="NB-ARC"/>
</dbReference>
<reference evidence="3" key="1">
    <citation type="journal article" date="2017" name="Med. Chem. Commun.">
        <title>Nonomuraea sp. ATCC 55076 harbours the largest actinomycete chromosome to date and the kistamicin biosynthetic gene cluster.</title>
        <authorList>
            <person name="Nazari B."/>
            <person name="Forneris C.C."/>
            <person name="Gibson M.I."/>
            <person name="Moon K."/>
            <person name="Schramma K.R."/>
            <person name="Seyedsayamdost M.R."/>
        </authorList>
    </citation>
    <scope>NUCLEOTIDE SEQUENCE [LARGE SCALE GENOMIC DNA]</scope>
    <source>
        <strain evidence="3">ATCC 55076</strain>
    </source>
</reference>
<keyword evidence="3" id="KW-1185">Reference proteome</keyword>
<dbReference type="Pfam" id="PF00931">
    <property type="entry name" value="NB-ARC"/>
    <property type="match status" value="1"/>
</dbReference>
<dbReference type="Gene3D" id="1.25.40.10">
    <property type="entry name" value="Tetratricopeptide repeat domain"/>
    <property type="match status" value="3"/>
</dbReference>
<proteinExistence type="predicted"/>
<dbReference type="InterPro" id="IPR027417">
    <property type="entry name" value="P-loop_NTPase"/>
</dbReference>
<dbReference type="STRING" id="1909395.BKM31_17095"/>
<protein>
    <recommendedName>
        <fullName evidence="1">NB-ARC domain-containing protein</fullName>
    </recommendedName>
</protein>
<dbReference type="PRINTS" id="PR00381">
    <property type="entry name" value="KINESINLIGHT"/>
</dbReference>
<dbReference type="Gene3D" id="3.40.50.300">
    <property type="entry name" value="P-loop containing nucleotide triphosphate hydrolases"/>
    <property type="match status" value="1"/>
</dbReference>
<name>A0A1U9ZYC0_9ACTN</name>
<dbReference type="KEGG" id="noa:BKM31_17095"/>
<evidence type="ECO:0000313" key="2">
    <source>
        <dbReference type="EMBL" id="AQZ62951.1"/>
    </source>
</evidence>
<dbReference type="SUPFAM" id="SSF52540">
    <property type="entry name" value="P-loop containing nucleoside triphosphate hydrolases"/>
    <property type="match status" value="1"/>
</dbReference>